<dbReference type="AlphaFoldDB" id="H2YB20"/>
<dbReference type="STRING" id="51511.ENSCSAVP00000002518"/>
<protein>
    <recommendedName>
        <fullName evidence="4">Glutathione peroxidase</fullName>
    </recommendedName>
</protein>
<dbReference type="GO" id="GO:0004602">
    <property type="term" value="F:glutathione peroxidase activity"/>
    <property type="evidence" value="ECO:0007669"/>
    <property type="project" value="TreeGrafter"/>
</dbReference>
<dbReference type="FunFam" id="3.40.30.10:FF:000732">
    <property type="entry name" value="Glutathione peroxidase"/>
    <property type="match status" value="1"/>
</dbReference>
<reference evidence="5" key="3">
    <citation type="submission" date="2025-09" db="UniProtKB">
        <authorList>
            <consortium name="Ensembl"/>
        </authorList>
    </citation>
    <scope>IDENTIFICATION</scope>
</reference>
<dbReference type="InParanoid" id="H2YB20"/>
<dbReference type="eggNOG" id="KOG1651">
    <property type="taxonomic scope" value="Eukaryota"/>
</dbReference>
<comment type="similarity">
    <text evidence="1 4">Belongs to the glutathione peroxidase family.</text>
</comment>
<dbReference type="PRINTS" id="PR01011">
    <property type="entry name" value="GLUTPROXDASE"/>
</dbReference>
<evidence type="ECO:0000256" key="3">
    <source>
        <dbReference type="ARBA" id="ARBA00023002"/>
    </source>
</evidence>
<dbReference type="SUPFAM" id="SSF52833">
    <property type="entry name" value="Thioredoxin-like"/>
    <property type="match status" value="1"/>
</dbReference>
<accession>H2YB20</accession>
<keyword evidence="6" id="KW-1185">Reference proteome</keyword>
<reference evidence="5" key="2">
    <citation type="submission" date="2025-08" db="UniProtKB">
        <authorList>
            <consortium name="Ensembl"/>
        </authorList>
    </citation>
    <scope>IDENTIFICATION</scope>
</reference>
<organism evidence="5 6">
    <name type="scientific">Ciona savignyi</name>
    <name type="common">Pacific transparent sea squirt</name>
    <dbReference type="NCBI Taxonomy" id="51511"/>
    <lineage>
        <taxon>Eukaryota</taxon>
        <taxon>Metazoa</taxon>
        <taxon>Chordata</taxon>
        <taxon>Tunicata</taxon>
        <taxon>Ascidiacea</taxon>
        <taxon>Phlebobranchia</taxon>
        <taxon>Cionidae</taxon>
        <taxon>Ciona</taxon>
    </lineage>
</organism>
<evidence type="ECO:0000256" key="2">
    <source>
        <dbReference type="ARBA" id="ARBA00022559"/>
    </source>
</evidence>
<dbReference type="PANTHER" id="PTHR11592:SF81">
    <property type="entry name" value="GLUTATHIONE PEROXIDASE"/>
    <property type="match status" value="1"/>
</dbReference>
<proteinExistence type="inferred from homology"/>
<keyword evidence="3 4" id="KW-0560">Oxidoreductase</keyword>
<dbReference type="GO" id="GO:0006979">
    <property type="term" value="P:response to oxidative stress"/>
    <property type="evidence" value="ECO:0007669"/>
    <property type="project" value="InterPro"/>
</dbReference>
<dbReference type="InterPro" id="IPR036249">
    <property type="entry name" value="Thioredoxin-like_sf"/>
</dbReference>
<dbReference type="Gene3D" id="3.40.30.10">
    <property type="entry name" value="Glutaredoxin"/>
    <property type="match status" value="1"/>
</dbReference>
<dbReference type="HOGENOM" id="CLU_029507_2_0_1"/>
<dbReference type="PIRSF" id="PIRSF000303">
    <property type="entry name" value="Glutathion_perox"/>
    <property type="match status" value="1"/>
</dbReference>
<keyword evidence="2 4" id="KW-0575">Peroxidase</keyword>
<name>H2YB20_CIOSA</name>
<evidence type="ECO:0000313" key="5">
    <source>
        <dbReference type="Ensembl" id="ENSCSAVP00000002518.1"/>
    </source>
</evidence>
<reference evidence="6" key="1">
    <citation type="submission" date="2003-08" db="EMBL/GenBank/DDBJ databases">
        <authorList>
            <person name="Birren B."/>
            <person name="Nusbaum C."/>
            <person name="Abebe A."/>
            <person name="Abouelleil A."/>
            <person name="Adekoya E."/>
            <person name="Ait-zahra M."/>
            <person name="Allen N."/>
            <person name="Allen T."/>
            <person name="An P."/>
            <person name="Anderson M."/>
            <person name="Anderson S."/>
            <person name="Arachchi H."/>
            <person name="Armbruster J."/>
            <person name="Bachantsang P."/>
            <person name="Baldwin J."/>
            <person name="Barry A."/>
            <person name="Bayul T."/>
            <person name="Blitshsteyn B."/>
            <person name="Bloom T."/>
            <person name="Blye J."/>
            <person name="Boguslavskiy L."/>
            <person name="Borowsky M."/>
            <person name="Boukhgalter B."/>
            <person name="Brunache A."/>
            <person name="Butler J."/>
            <person name="Calixte N."/>
            <person name="Calvo S."/>
            <person name="Camarata J."/>
            <person name="Campo K."/>
            <person name="Chang J."/>
            <person name="Cheshatsang Y."/>
            <person name="Citroen M."/>
            <person name="Collymore A."/>
            <person name="Considine T."/>
            <person name="Cook A."/>
            <person name="Cooke P."/>
            <person name="Corum B."/>
            <person name="Cuomo C."/>
            <person name="David R."/>
            <person name="Dawoe T."/>
            <person name="Degray S."/>
            <person name="Dodge S."/>
            <person name="Dooley K."/>
            <person name="Dorje P."/>
            <person name="Dorjee K."/>
            <person name="Dorris L."/>
            <person name="Duffey N."/>
            <person name="Dupes A."/>
            <person name="Elkins T."/>
            <person name="Engels R."/>
            <person name="Erickson J."/>
            <person name="Farina A."/>
            <person name="Faro S."/>
            <person name="Ferreira P."/>
            <person name="Fischer H."/>
            <person name="Fitzgerald M."/>
            <person name="Foley K."/>
            <person name="Gage D."/>
            <person name="Galagan J."/>
            <person name="Gearin G."/>
            <person name="Gnerre S."/>
            <person name="Gnirke A."/>
            <person name="Goyette A."/>
            <person name="Graham J."/>
            <person name="Grandbois E."/>
            <person name="Gyaltsen K."/>
            <person name="Hafez N."/>
            <person name="Hagopian D."/>
            <person name="Hagos B."/>
            <person name="Hall J."/>
            <person name="Hatcher B."/>
            <person name="Heller A."/>
            <person name="Higgins H."/>
            <person name="Honan T."/>
            <person name="Horn A."/>
            <person name="Houde N."/>
            <person name="Hughes L."/>
            <person name="Hulme W."/>
            <person name="Husby E."/>
            <person name="Iliev I."/>
            <person name="Jaffe D."/>
            <person name="Jones C."/>
            <person name="Kamal M."/>
            <person name="Kamat A."/>
            <person name="Kamvysselis M."/>
            <person name="Karlsson E."/>
            <person name="Kells C."/>
            <person name="Kieu A."/>
            <person name="Kisner P."/>
            <person name="Kodira C."/>
            <person name="Kulbokas E."/>
            <person name="Labutti K."/>
            <person name="Lama D."/>
            <person name="Landers T."/>
            <person name="Leger J."/>
            <person name="Levine S."/>
            <person name="Lewis D."/>
            <person name="Lewis T."/>
            <person name="Lindblad-toh K."/>
            <person name="Liu X."/>
            <person name="Lokyitsang T."/>
            <person name="Lokyitsang Y."/>
            <person name="Lucien O."/>
            <person name="Lui A."/>
            <person name="Ma L.J."/>
            <person name="Mabbitt R."/>
            <person name="Macdonald J."/>
            <person name="Maclean C."/>
            <person name="Major J."/>
            <person name="Manning J."/>
            <person name="Marabella R."/>
            <person name="Maru K."/>
            <person name="Matthews C."/>
            <person name="Mauceli E."/>
            <person name="Mccarthy M."/>
            <person name="Mcdonough S."/>
            <person name="Mcghee T."/>
            <person name="Meldrim J."/>
            <person name="Meneus L."/>
            <person name="Mesirov J."/>
            <person name="Mihalev A."/>
            <person name="Mihova T."/>
            <person name="Mikkelsen T."/>
            <person name="Mlenga V."/>
            <person name="Moru K."/>
            <person name="Mozes J."/>
            <person name="Mulrain L."/>
            <person name="Munson G."/>
            <person name="Naylor J."/>
            <person name="Newes C."/>
            <person name="Nguyen C."/>
            <person name="Nguyen N."/>
            <person name="Nguyen T."/>
            <person name="Nicol R."/>
            <person name="Nielsen C."/>
            <person name="Nizzari M."/>
            <person name="Norbu C."/>
            <person name="Norbu N."/>
            <person name="O'donnell P."/>
            <person name="Okoawo O."/>
            <person name="O'leary S."/>
            <person name="Omotosho B."/>
            <person name="O'neill K."/>
            <person name="Osman S."/>
            <person name="Parker S."/>
            <person name="Perrin D."/>
            <person name="Phunkhang P."/>
            <person name="Piqani B."/>
            <person name="Purcell S."/>
            <person name="Rachupka T."/>
            <person name="Ramasamy U."/>
            <person name="Rameau R."/>
            <person name="Ray V."/>
            <person name="Raymond C."/>
            <person name="Retta R."/>
            <person name="Richardson S."/>
            <person name="Rise C."/>
            <person name="Rodriguez J."/>
            <person name="Rogers J."/>
            <person name="Rogov P."/>
            <person name="Rutman M."/>
            <person name="Schupbach R."/>
            <person name="Seaman C."/>
            <person name="Settipalli S."/>
            <person name="Sharpe T."/>
            <person name="Sheridan J."/>
            <person name="Sherpa N."/>
            <person name="Shi J."/>
            <person name="Smirnov S."/>
            <person name="Smith C."/>
            <person name="Sougnez C."/>
            <person name="Spencer B."/>
            <person name="Stalker J."/>
            <person name="Stange-thomann N."/>
            <person name="Stavropoulos S."/>
            <person name="Stetson K."/>
            <person name="Stone C."/>
            <person name="Stone S."/>
            <person name="Stubbs M."/>
            <person name="Talamas J."/>
            <person name="Tchuinga P."/>
            <person name="Tenzing P."/>
            <person name="Tesfaye S."/>
            <person name="Theodore J."/>
            <person name="Thoulutsang Y."/>
            <person name="Topham K."/>
            <person name="Towey S."/>
            <person name="Tsamla T."/>
            <person name="Tsomo N."/>
            <person name="Vallee D."/>
            <person name="Vassiliev H."/>
            <person name="Venkataraman V."/>
            <person name="Vinson J."/>
            <person name="Vo A."/>
            <person name="Wade C."/>
            <person name="Wang S."/>
            <person name="Wangchuk T."/>
            <person name="Wangdi T."/>
            <person name="Whittaker C."/>
            <person name="Wilkinson J."/>
            <person name="Wu Y."/>
            <person name="Wyman D."/>
            <person name="Yadav S."/>
            <person name="Yang S."/>
            <person name="Yang X."/>
            <person name="Yeager S."/>
            <person name="Yee E."/>
            <person name="Young G."/>
            <person name="Zainoun J."/>
            <person name="Zembeck L."/>
            <person name="Zimmer A."/>
            <person name="Zody M."/>
            <person name="Lander E."/>
        </authorList>
    </citation>
    <scope>NUCLEOTIDE SEQUENCE [LARGE SCALE GENOMIC DNA]</scope>
</reference>
<dbReference type="PROSITE" id="PS51355">
    <property type="entry name" value="GLUTATHIONE_PEROXID_3"/>
    <property type="match status" value="1"/>
</dbReference>
<evidence type="ECO:0000256" key="4">
    <source>
        <dbReference type="RuleBase" id="RU000499"/>
    </source>
</evidence>
<dbReference type="Ensembl" id="ENSCSAVT00000002559.1">
    <property type="protein sequence ID" value="ENSCSAVP00000002518.1"/>
    <property type="gene ID" value="ENSCSAVG00000001487.1"/>
</dbReference>
<dbReference type="PANTHER" id="PTHR11592">
    <property type="entry name" value="GLUTATHIONE PEROXIDASE"/>
    <property type="match status" value="1"/>
</dbReference>
<evidence type="ECO:0000256" key="1">
    <source>
        <dbReference type="ARBA" id="ARBA00006926"/>
    </source>
</evidence>
<dbReference type="Proteomes" id="UP000007875">
    <property type="component" value="Unassembled WGS sequence"/>
</dbReference>
<dbReference type="Pfam" id="PF00255">
    <property type="entry name" value="GSHPx"/>
    <property type="match status" value="1"/>
</dbReference>
<sequence length="139" mass="15846">MNALSEEYAQSTFATLAFPCDQFGLQQPEADDEILNGVMYVRPGHGFVPNKNIYFFSKTQVNGDSEDPLFTSIKASCPPTSNNIGITAELYWTPIKANDIYWNWNKFLLDKNGRIRYRFGSAVTATQLKPWIDMLLHEK</sequence>
<dbReference type="GeneTree" id="ENSGT00940000165034"/>
<dbReference type="InterPro" id="IPR000889">
    <property type="entry name" value="Glutathione_peroxidase"/>
</dbReference>
<evidence type="ECO:0000313" key="6">
    <source>
        <dbReference type="Proteomes" id="UP000007875"/>
    </source>
</evidence>
<dbReference type="OMA" id="LHCPIEI"/>